<keyword evidence="3" id="KW-1185">Reference proteome</keyword>
<proteinExistence type="predicted"/>
<reference evidence="2" key="2">
    <citation type="submission" date="2025-09" db="UniProtKB">
        <authorList>
            <consortium name="Ensembl"/>
        </authorList>
    </citation>
    <scope>IDENTIFICATION</scope>
</reference>
<accession>A0A8C6GP26</accession>
<keyword evidence="1" id="KW-1133">Transmembrane helix</keyword>
<feature type="transmembrane region" description="Helical" evidence="1">
    <location>
        <begin position="42"/>
        <end position="62"/>
    </location>
</feature>
<evidence type="ECO:0000313" key="2">
    <source>
        <dbReference type="Ensembl" id="ENSMSIP00000008823.1"/>
    </source>
</evidence>
<sequence>MMPCTGDPFSPSSSANRVSCFIALLFFFSRHPHGHFLLPPALMELFLALLCIGVSCSPHSWLQRNQSYPARGRHTQVCRKCLRSRF</sequence>
<keyword evidence="1" id="KW-0812">Transmembrane</keyword>
<dbReference type="AlphaFoldDB" id="A0A8C6GP26"/>
<dbReference type="Proteomes" id="UP000694415">
    <property type="component" value="Unplaced"/>
</dbReference>
<keyword evidence="1" id="KW-0472">Membrane</keyword>
<organism evidence="2 3">
    <name type="scientific">Mus spicilegus</name>
    <name type="common">Mound-building mouse</name>
    <dbReference type="NCBI Taxonomy" id="10103"/>
    <lineage>
        <taxon>Eukaryota</taxon>
        <taxon>Metazoa</taxon>
        <taxon>Chordata</taxon>
        <taxon>Craniata</taxon>
        <taxon>Vertebrata</taxon>
        <taxon>Euteleostomi</taxon>
        <taxon>Mammalia</taxon>
        <taxon>Eutheria</taxon>
        <taxon>Euarchontoglires</taxon>
        <taxon>Glires</taxon>
        <taxon>Rodentia</taxon>
        <taxon>Myomorpha</taxon>
        <taxon>Muroidea</taxon>
        <taxon>Muridae</taxon>
        <taxon>Murinae</taxon>
        <taxon>Mus</taxon>
        <taxon>Mus</taxon>
    </lineage>
</organism>
<reference evidence="2" key="1">
    <citation type="submission" date="2025-08" db="UniProtKB">
        <authorList>
            <consortium name="Ensembl"/>
        </authorList>
    </citation>
    <scope>IDENTIFICATION</scope>
</reference>
<dbReference type="Ensembl" id="ENSMSIT00000011241.1">
    <property type="protein sequence ID" value="ENSMSIP00000008823.1"/>
    <property type="gene ID" value="ENSMSIG00000007839.1"/>
</dbReference>
<name>A0A8C6GP26_MUSSI</name>
<evidence type="ECO:0000256" key="1">
    <source>
        <dbReference type="SAM" id="Phobius"/>
    </source>
</evidence>
<evidence type="ECO:0000313" key="3">
    <source>
        <dbReference type="Proteomes" id="UP000694415"/>
    </source>
</evidence>
<protein>
    <submittedName>
        <fullName evidence="2">Uncharacterized protein</fullName>
    </submittedName>
</protein>